<comment type="caution">
    <text evidence="1">The sequence shown here is derived from an EMBL/GenBank/DDBJ whole genome shotgun (WGS) entry which is preliminary data.</text>
</comment>
<dbReference type="Pfam" id="PF05593">
    <property type="entry name" value="RHS_repeat"/>
    <property type="match status" value="2"/>
</dbReference>
<dbReference type="PANTHER" id="PTHR32305">
    <property type="match status" value="1"/>
</dbReference>
<gene>
    <name evidence="1" type="ORF">KYY02_17340</name>
</gene>
<dbReference type="InterPro" id="IPR031325">
    <property type="entry name" value="RHS_repeat"/>
</dbReference>
<sequence>MRKCGARTTPAGCRVRRAREPHPVRVTDPVGATTRLQWSPHGDLTRRVAADGTTESWRYDGEGNCVEHTDPVGGVTRSEYTRFDLLAARTDPDGGRFEFVHDTCLRLIKVTDTQGQEWTYAYDAGPSPAGTTTICCPQC</sequence>
<dbReference type="InterPro" id="IPR006530">
    <property type="entry name" value="YD"/>
</dbReference>
<dbReference type="Gene3D" id="2.180.10.10">
    <property type="entry name" value="RHS repeat-associated core"/>
    <property type="match status" value="1"/>
</dbReference>
<evidence type="ECO:0000313" key="2">
    <source>
        <dbReference type="Proteomes" id="UP001567537"/>
    </source>
</evidence>
<evidence type="ECO:0008006" key="3">
    <source>
        <dbReference type="Google" id="ProtNLM"/>
    </source>
</evidence>
<protein>
    <recommendedName>
        <fullName evidence="3">RHS repeat protein</fullName>
    </recommendedName>
</protein>
<name>A0ABV4J2Z0_9ACTN</name>
<reference evidence="1 2" key="1">
    <citation type="journal article" date="2021" name="Res Sq">
        <title>Streptomyces Pimoensis sp. nov., Isolated From the Taklimakan Desert in Xinjiang, China.</title>
        <authorList>
            <person name="Zhang P."/>
            <person name="Luo X."/>
            <person name="Luo X."/>
            <person name="Liu Z."/>
            <person name="Xia Z."/>
            <person name="Wan C."/>
            <person name="zhang L."/>
        </authorList>
    </citation>
    <scope>NUCLEOTIDE SEQUENCE [LARGE SCALE GENOMIC DNA]</scope>
    <source>
        <strain evidence="1 2">TRM75549</strain>
    </source>
</reference>
<proteinExistence type="predicted"/>
<dbReference type="EMBL" id="JAHWZY010000016">
    <property type="protein sequence ID" value="MEZ3180387.1"/>
    <property type="molecule type" value="Genomic_DNA"/>
</dbReference>
<dbReference type="PANTHER" id="PTHR32305:SF15">
    <property type="entry name" value="PROTEIN RHSA-RELATED"/>
    <property type="match status" value="1"/>
</dbReference>
<organism evidence="1 2">
    <name type="scientific">Streptomyces pimonensis</name>
    <dbReference type="NCBI Taxonomy" id="2860288"/>
    <lineage>
        <taxon>Bacteria</taxon>
        <taxon>Bacillati</taxon>
        <taxon>Actinomycetota</taxon>
        <taxon>Actinomycetes</taxon>
        <taxon>Kitasatosporales</taxon>
        <taxon>Streptomycetaceae</taxon>
        <taxon>Streptomyces</taxon>
    </lineage>
</organism>
<dbReference type="Proteomes" id="UP001567537">
    <property type="component" value="Unassembled WGS sequence"/>
</dbReference>
<accession>A0ABV4J2Z0</accession>
<keyword evidence="2" id="KW-1185">Reference proteome</keyword>
<dbReference type="InterPro" id="IPR050708">
    <property type="entry name" value="T6SS_VgrG/RHS"/>
</dbReference>
<evidence type="ECO:0000313" key="1">
    <source>
        <dbReference type="EMBL" id="MEZ3180387.1"/>
    </source>
</evidence>
<dbReference type="NCBIfam" id="TIGR01643">
    <property type="entry name" value="YD_repeat_2x"/>
    <property type="match status" value="4"/>
</dbReference>